<name>A0AAD4BPU2_BOLED</name>
<keyword evidence="2" id="KW-1185">Reference proteome</keyword>
<comment type="caution">
    <text evidence="1">The sequence shown here is derived from an EMBL/GenBank/DDBJ whole genome shotgun (WGS) entry which is preliminary data.</text>
</comment>
<protein>
    <submittedName>
        <fullName evidence="1">Uncharacterized protein</fullName>
    </submittedName>
</protein>
<dbReference type="EMBL" id="WHUW01000023">
    <property type="protein sequence ID" value="KAF8436040.1"/>
    <property type="molecule type" value="Genomic_DNA"/>
</dbReference>
<gene>
    <name evidence="1" type="ORF">L210DRAFT_2493388</name>
</gene>
<dbReference type="AlphaFoldDB" id="A0AAD4BPU2"/>
<reference evidence="1" key="1">
    <citation type="submission" date="2019-10" db="EMBL/GenBank/DDBJ databases">
        <authorList>
            <consortium name="DOE Joint Genome Institute"/>
            <person name="Kuo A."/>
            <person name="Miyauchi S."/>
            <person name="Kiss E."/>
            <person name="Drula E."/>
            <person name="Kohler A."/>
            <person name="Sanchez-Garcia M."/>
            <person name="Andreopoulos B."/>
            <person name="Barry K.W."/>
            <person name="Bonito G."/>
            <person name="Buee M."/>
            <person name="Carver A."/>
            <person name="Chen C."/>
            <person name="Cichocki N."/>
            <person name="Clum A."/>
            <person name="Culley D."/>
            <person name="Crous P.W."/>
            <person name="Fauchery L."/>
            <person name="Girlanda M."/>
            <person name="Hayes R."/>
            <person name="Keri Z."/>
            <person name="LaButti K."/>
            <person name="Lipzen A."/>
            <person name="Lombard V."/>
            <person name="Magnuson J."/>
            <person name="Maillard F."/>
            <person name="Morin E."/>
            <person name="Murat C."/>
            <person name="Nolan M."/>
            <person name="Ohm R."/>
            <person name="Pangilinan J."/>
            <person name="Pereira M."/>
            <person name="Perotto S."/>
            <person name="Peter M."/>
            <person name="Riley R."/>
            <person name="Sitrit Y."/>
            <person name="Stielow B."/>
            <person name="Szollosi G."/>
            <person name="Zifcakova L."/>
            <person name="Stursova M."/>
            <person name="Spatafora J.W."/>
            <person name="Tedersoo L."/>
            <person name="Vaario L.-M."/>
            <person name="Yamada A."/>
            <person name="Yan M."/>
            <person name="Wang P."/>
            <person name="Xu J."/>
            <person name="Bruns T."/>
            <person name="Baldrian P."/>
            <person name="Vilgalys R."/>
            <person name="Henrissat B."/>
            <person name="Grigoriev I.V."/>
            <person name="Hibbett D."/>
            <person name="Nagy L.G."/>
            <person name="Martin F.M."/>
        </authorList>
    </citation>
    <scope>NUCLEOTIDE SEQUENCE</scope>
    <source>
        <strain evidence="1">BED1</strain>
    </source>
</reference>
<accession>A0AAD4BPU2</accession>
<dbReference type="Proteomes" id="UP001194468">
    <property type="component" value="Unassembled WGS sequence"/>
</dbReference>
<organism evidence="1 2">
    <name type="scientific">Boletus edulis BED1</name>
    <dbReference type="NCBI Taxonomy" id="1328754"/>
    <lineage>
        <taxon>Eukaryota</taxon>
        <taxon>Fungi</taxon>
        <taxon>Dikarya</taxon>
        <taxon>Basidiomycota</taxon>
        <taxon>Agaricomycotina</taxon>
        <taxon>Agaricomycetes</taxon>
        <taxon>Agaricomycetidae</taxon>
        <taxon>Boletales</taxon>
        <taxon>Boletineae</taxon>
        <taxon>Boletaceae</taxon>
        <taxon>Boletoideae</taxon>
        <taxon>Boletus</taxon>
    </lineage>
</organism>
<sequence>MRNAKSKRRRGPSWSGSSILRAVQSTARVNSTITKRKSRTKVSTERLCHDNLKNLVGRACRVDRDMVEVGRILETRMKLRKSDGSLFQVSTSSQALIKKHIYK</sequence>
<proteinExistence type="predicted"/>
<evidence type="ECO:0000313" key="1">
    <source>
        <dbReference type="EMBL" id="KAF8436040.1"/>
    </source>
</evidence>
<reference evidence="1" key="2">
    <citation type="journal article" date="2020" name="Nat. Commun.">
        <title>Large-scale genome sequencing of mycorrhizal fungi provides insights into the early evolution of symbiotic traits.</title>
        <authorList>
            <person name="Miyauchi S."/>
            <person name="Kiss E."/>
            <person name="Kuo A."/>
            <person name="Drula E."/>
            <person name="Kohler A."/>
            <person name="Sanchez-Garcia M."/>
            <person name="Morin E."/>
            <person name="Andreopoulos B."/>
            <person name="Barry K.W."/>
            <person name="Bonito G."/>
            <person name="Buee M."/>
            <person name="Carver A."/>
            <person name="Chen C."/>
            <person name="Cichocki N."/>
            <person name="Clum A."/>
            <person name="Culley D."/>
            <person name="Crous P.W."/>
            <person name="Fauchery L."/>
            <person name="Girlanda M."/>
            <person name="Hayes R.D."/>
            <person name="Keri Z."/>
            <person name="LaButti K."/>
            <person name="Lipzen A."/>
            <person name="Lombard V."/>
            <person name="Magnuson J."/>
            <person name="Maillard F."/>
            <person name="Murat C."/>
            <person name="Nolan M."/>
            <person name="Ohm R.A."/>
            <person name="Pangilinan J."/>
            <person name="Pereira M.F."/>
            <person name="Perotto S."/>
            <person name="Peter M."/>
            <person name="Pfister S."/>
            <person name="Riley R."/>
            <person name="Sitrit Y."/>
            <person name="Stielow J.B."/>
            <person name="Szollosi G."/>
            <person name="Zifcakova L."/>
            <person name="Stursova M."/>
            <person name="Spatafora J.W."/>
            <person name="Tedersoo L."/>
            <person name="Vaario L.M."/>
            <person name="Yamada A."/>
            <person name="Yan M."/>
            <person name="Wang P."/>
            <person name="Xu J."/>
            <person name="Bruns T."/>
            <person name="Baldrian P."/>
            <person name="Vilgalys R."/>
            <person name="Dunand C."/>
            <person name="Henrissat B."/>
            <person name="Grigoriev I.V."/>
            <person name="Hibbett D."/>
            <person name="Nagy L.G."/>
            <person name="Martin F.M."/>
        </authorList>
    </citation>
    <scope>NUCLEOTIDE SEQUENCE</scope>
    <source>
        <strain evidence="1">BED1</strain>
    </source>
</reference>
<evidence type="ECO:0000313" key="2">
    <source>
        <dbReference type="Proteomes" id="UP001194468"/>
    </source>
</evidence>